<dbReference type="EMBL" id="CAJPVJ010013499">
    <property type="protein sequence ID" value="CAG2174882.1"/>
    <property type="molecule type" value="Genomic_DNA"/>
</dbReference>
<keyword evidence="3" id="KW-1185">Reference proteome</keyword>
<dbReference type="PANTHER" id="PTHR24413">
    <property type="entry name" value="SPECKLE-TYPE POZ PROTEIN"/>
    <property type="match status" value="1"/>
</dbReference>
<dbReference type="Gene3D" id="6.10.250.3030">
    <property type="match status" value="1"/>
</dbReference>
<feature type="non-terminal residue" evidence="2">
    <location>
        <position position="1"/>
    </location>
</feature>
<reference evidence="2" key="1">
    <citation type="submission" date="2020-11" db="EMBL/GenBank/DDBJ databases">
        <authorList>
            <person name="Tran Van P."/>
        </authorList>
    </citation>
    <scope>NUCLEOTIDE SEQUENCE</scope>
</reference>
<dbReference type="SUPFAM" id="SSF54695">
    <property type="entry name" value="POZ domain"/>
    <property type="match status" value="1"/>
</dbReference>
<organism evidence="2">
    <name type="scientific">Oppiella nova</name>
    <dbReference type="NCBI Taxonomy" id="334625"/>
    <lineage>
        <taxon>Eukaryota</taxon>
        <taxon>Metazoa</taxon>
        <taxon>Ecdysozoa</taxon>
        <taxon>Arthropoda</taxon>
        <taxon>Chelicerata</taxon>
        <taxon>Arachnida</taxon>
        <taxon>Acari</taxon>
        <taxon>Acariformes</taxon>
        <taxon>Sarcoptiformes</taxon>
        <taxon>Oribatida</taxon>
        <taxon>Brachypylina</taxon>
        <taxon>Oppioidea</taxon>
        <taxon>Oppiidae</taxon>
        <taxon>Oppiella</taxon>
    </lineage>
</organism>
<dbReference type="PROSITE" id="PS50097">
    <property type="entry name" value="BTB"/>
    <property type="match status" value="1"/>
</dbReference>
<gene>
    <name evidence="2" type="ORF">ONB1V03_LOCUS14321</name>
</gene>
<proteinExistence type="predicted"/>
<dbReference type="InterPro" id="IPR011333">
    <property type="entry name" value="SKP1/BTB/POZ_sf"/>
</dbReference>
<feature type="domain" description="BTB" evidence="1">
    <location>
        <begin position="140"/>
        <end position="201"/>
    </location>
</feature>
<evidence type="ECO:0000259" key="1">
    <source>
        <dbReference type="PROSITE" id="PS50097"/>
    </source>
</evidence>
<dbReference type="Pfam" id="PF00651">
    <property type="entry name" value="BTB"/>
    <property type="match status" value="1"/>
</dbReference>
<dbReference type="AlphaFoldDB" id="A0A7R9QU07"/>
<protein>
    <recommendedName>
        <fullName evidence="1">BTB domain-containing protein</fullName>
    </recommendedName>
</protein>
<dbReference type="EMBL" id="OC928324">
    <property type="protein sequence ID" value="CAD7657696.1"/>
    <property type="molecule type" value="Genomic_DNA"/>
</dbReference>
<sequence length="306" mass="34905">QGIVKSPIFVTTNNTKWFLRLDLRHIQWRKSRIGIHLLLDHCPDGRQSVDIEFNAFKVALNEWTNAKELVTIFSKRSLVKPGEPLGEEIVFDDYFQDETNFVVYFEIIHADSQPSISDKVGNHLVDDLKSMISDTGDGFGDVKLVVKGREFTAHKCVLSVRSRVFSAMFATDMKECHENRVNIDDMDVDVFEQLLSFIYTGIAPQIDSFPEELLVCGEFYGITDLKSICEEILCQNLAVESAIDLLSFAIKYNANTLKERLIDFIADNYLEIETKCSDGLSYLFKNESKLVETIVHKMAKLVIKKV</sequence>
<evidence type="ECO:0000313" key="3">
    <source>
        <dbReference type="Proteomes" id="UP000728032"/>
    </source>
</evidence>
<accession>A0A7R9QU07</accession>
<dbReference type="Proteomes" id="UP000728032">
    <property type="component" value="Unassembled WGS sequence"/>
</dbReference>
<dbReference type="SMART" id="SM00225">
    <property type="entry name" value="BTB"/>
    <property type="match status" value="1"/>
</dbReference>
<dbReference type="InterPro" id="IPR000210">
    <property type="entry name" value="BTB/POZ_dom"/>
</dbReference>
<dbReference type="Gene3D" id="3.30.710.10">
    <property type="entry name" value="Potassium Channel Kv1.1, Chain A"/>
    <property type="match status" value="1"/>
</dbReference>
<name>A0A7R9QU07_9ACAR</name>
<evidence type="ECO:0000313" key="2">
    <source>
        <dbReference type="EMBL" id="CAD7657696.1"/>
    </source>
</evidence>
<dbReference type="OrthoDB" id="6478546at2759"/>